<proteinExistence type="predicted"/>
<dbReference type="InterPro" id="IPR036291">
    <property type="entry name" value="NAD(P)-bd_dom_sf"/>
</dbReference>
<evidence type="ECO:0000259" key="1">
    <source>
        <dbReference type="Pfam" id="PF01408"/>
    </source>
</evidence>
<evidence type="ECO:0000313" key="3">
    <source>
        <dbReference type="Proteomes" id="UP000000792"/>
    </source>
</evidence>
<dbReference type="EnsemblBacteria" id="ABX12067">
    <property type="protein sequence ID" value="ABX12067"/>
    <property type="gene ID" value="Nmar_0171"/>
</dbReference>
<dbReference type="STRING" id="436308.Nmar_0171"/>
<evidence type="ECO:0000313" key="2">
    <source>
        <dbReference type="EMBL" id="ABX12067.1"/>
    </source>
</evidence>
<sequence length="305" mass="35232">MEFHIQALRKSGLNPIAIASSNPNSLTYEKFAKKNKISKTFQNWKDMVKNENYDGILIATKIECTFEILNFCLKKNVPILVEKPVGFNSIKLKKIIQKSHGMVMVGYNRRFYKPINYLKNLLLKNCNPVIANMVVPEIPGEKNFYSNSTHSIDILRYIFGEIKLEFVKKLIKNNKILGFVATFSNQNQDLINFIGNWNSSDNFSLSLYQNTKKFELKPFEQLNIFDGIKIIEPTKTNPIRQYVPKLQKTITLDKMDVLLKPGFYLQAKAFAKLIKTRQKNDYSATLSDAMKNLELCEKLIGKLRI</sequence>
<gene>
    <name evidence="2" type="ordered locus">Nmar_0171</name>
</gene>
<dbReference type="eggNOG" id="arCOG01622">
    <property type="taxonomic scope" value="Archaea"/>
</dbReference>
<dbReference type="Gene3D" id="3.30.360.10">
    <property type="entry name" value="Dihydrodipicolinate Reductase, domain 2"/>
    <property type="match status" value="1"/>
</dbReference>
<dbReference type="Gene3D" id="3.40.50.720">
    <property type="entry name" value="NAD(P)-binding Rossmann-like Domain"/>
    <property type="match status" value="1"/>
</dbReference>
<dbReference type="PANTHER" id="PTHR43377">
    <property type="entry name" value="BILIVERDIN REDUCTASE A"/>
    <property type="match status" value="1"/>
</dbReference>
<keyword evidence="3" id="KW-1185">Reference proteome</keyword>
<dbReference type="InterPro" id="IPR000683">
    <property type="entry name" value="Gfo/Idh/MocA-like_OxRdtase_N"/>
</dbReference>
<dbReference type="Pfam" id="PF01408">
    <property type="entry name" value="GFO_IDH_MocA"/>
    <property type="match status" value="1"/>
</dbReference>
<dbReference type="EMBL" id="CP000866">
    <property type="protein sequence ID" value="ABX12067.1"/>
    <property type="molecule type" value="Genomic_DNA"/>
</dbReference>
<organism evidence="2 3">
    <name type="scientific">Nitrosopumilus maritimus (strain SCM1)</name>
    <dbReference type="NCBI Taxonomy" id="436308"/>
    <lineage>
        <taxon>Archaea</taxon>
        <taxon>Nitrososphaerota</taxon>
        <taxon>Nitrososphaeria</taxon>
        <taxon>Nitrosopumilales</taxon>
        <taxon>Nitrosopumilaceae</taxon>
        <taxon>Nitrosopumilus</taxon>
    </lineage>
</organism>
<dbReference type="PANTHER" id="PTHR43377:SF1">
    <property type="entry name" value="BILIVERDIN REDUCTASE A"/>
    <property type="match status" value="1"/>
</dbReference>
<dbReference type="SUPFAM" id="SSF51735">
    <property type="entry name" value="NAD(P)-binding Rossmann-fold domains"/>
    <property type="match status" value="1"/>
</dbReference>
<dbReference type="Proteomes" id="UP000000792">
    <property type="component" value="Chromosome"/>
</dbReference>
<reference evidence="2 3" key="1">
    <citation type="journal article" date="2010" name="Proc. Natl. Acad. Sci. U.S.A.">
        <title>Nitrosopumilus maritimus genome reveals unique mechanisms for nitrification and autotrophy in globally distributed marine crenarchaea.</title>
        <authorList>
            <person name="Walker C.B."/>
            <person name="de la Torre J.R."/>
            <person name="Klotz M.G."/>
            <person name="Urakawa H."/>
            <person name="Pinel N."/>
            <person name="Arp D.J."/>
            <person name="Brochier-Armanet C."/>
            <person name="Chain P.S."/>
            <person name="Chan P.P."/>
            <person name="Gollabgir A."/>
            <person name="Hemp J."/>
            <person name="Hugler M."/>
            <person name="Karr E.A."/>
            <person name="Konneke M."/>
            <person name="Shin M."/>
            <person name="Lawton T.J."/>
            <person name="Lowe T."/>
            <person name="Martens-Habbena W."/>
            <person name="Sayavedra-Soto L.A."/>
            <person name="Lang D."/>
            <person name="Sievert S.M."/>
            <person name="Rosenzweig A.C."/>
            <person name="Manning G."/>
            <person name="Stahl D.A."/>
        </authorList>
    </citation>
    <scope>NUCLEOTIDE SEQUENCE [LARGE SCALE GENOMIC DNA]</scope>
    <source>
        <strain evidence="2 3">SCM1</strain>
    </source>
</reference>
<dbReference type="FunCoup" id="A9A1U6">
    <property type="interactions" value="28"/>
</dbReference>
<dbReference type="InParanoid" id="A9A1U6"/>
<name>A9A1U6_NITMS</name>
<dbReference type="InterPro" id="IPR051450">
    <property type="entry name" value="Gfo/Idh/MocA_Oxidoreductases"/>
</dbReference>
<dbReference type="GO" id="GO:0000166">
    <property type="term" value="F:nucleotide binding"/>
    <property type="evidence" value="ECO:0007669"/>
    <property type="project" value="InterPro"/>
</dbReference>
<dbReference type="KEGG" id="nmr:Nmar_0171"/>
<protein>
    <submittedName>
        <fullName evidence="2">Oxidoreductase domain protein</fullName>
    </submittedName>
</protein>
<dbReference type="HOGENOM" id="CLU_910952_0_0_2"/>
<feature type="domain" description="Gfo/Idh/MocA-like oxidoreductase N-terminal" evidence="1">
    <location>
        <begin position="3"/>
        <end position="107"/>
    </location>
</feature>
<accession>A9A1U6</accession>
<dbReference type="AlphaFoldDB" id="A9A1U6"/>